<evidence type="ECO:0000256" key="1">
    <source>
        <dbReference type="SAM" id="Phobius"/>
    </source>
</evidence>
<accession>A0AAE0VQL4</accession>
<dbReference type="EMBL" id="JAEAOA010001593">
    <property type="protein sequence ID" value="KAK3586978.1"/>
    <property type="molecule type" value="Genomic_DNA"/>
</dbReference>
<keyword evidence="1" id="KW-0472">Membrane</keyword>
<feature type="transmembrane region" description="Helical" evidence="1">
    <location>
        <begin position="12"/>
        <end position="35"/>
    </location>
</feature>
<sequence>MSYTKRLYGSKASIFLGLINHLVVFCSCRGGLVYIDDKTFTNNYLEGDAVYTDNHTTTKFIHCVSVCIKECMPPCPLISFTDGICRCHSSYARINKGQYATNRDKTMYFRIDNDNDELKTQ</sequence>
<gene>
    <name evidence="2" type="ORF">CHS0354_026694</name>
</gene>
<keyword evidence="1" id="KW-1133">Transmembrane helix</keyword>
<name>A0AAE0VQL4_9BIVA</name>
<reference evidence="2" key="3">
    <citation type="submission" date="2023-05" db="EMBL/GenBank/DDBJ databases">
        <authorList>
            <person name="Smith C.H."/>
        </authorList>
    </citation>
    <scope>NUCLEOTIDE SEQUENCE</scope>
    <source>
        <strain evidence="2">CHS0354</strain>
        <tissue evidence="2">Mantle</tissue>
    </source>
</reference>
<dbReference type="AlphaFoldDB" id="A0AAE0VQL4"/>
<reference evidence="2" key="2">
    <citation type="journal article" date="2021" name="Genome Biol. Evol.">
        <title>Developing a high-quality reference genome for a parasitic bivalve with doubly uniparental inheritance (Bivalvia: Unionida).</title>
        <authorList>
            <person name="Smith C.H."/>
        </authorList>
    </citation>
    <scope>NUCLEOTIDE SEQUENCE</scope>
    <source>
        <strain evidence="2">CHS0354</strain>
        <tissue evidence="2">Mantle</tissue>
    </source>
</reference>
<reference evidence="2" key="1">
    <citation type="journal article" date="2021" name="Genome Biol. Evol.">
        <title>A High-Quality Reference Genome for a Parasitic Bivalve with Doubly Uniparental Inheritance (Bivalvia: Unionida).</title>
        <authorList>
            <person name="Smith C.H."/>
        </authorList>
    </citation>
    <scope>NUCLEOTIDE SEQUENCE</scope>
    <source>
        <strain evidence="2">CHS0354</strain>
    </source>
</reference>
<evidence type="ECO:0000313" key="3">
    <source>
        <dbReference type="Proteomes" id="UP001195483"/>
    </source>
</evidence>
<dbReference type="Proteomes" id="UP001195483">
    <property type="component" value="Unassembled WGS sequence"/>
</dbReference>
<comment type="caution">
    <text evidence="2">The sequence shown here is derived from an EMBL/GenBank/DDBJ whole genome shotgun (WGS) entry which is preliminary data.</text>
</comment>
<evidence type="ECO:0000313" key="2">
    <source>
        <dbReference type="EMBL" id="KAK3586978.1"/>
    </source>
</evidence>
<dbReference type="PROSITE" id="PS51257">
    <property type="entry name" value="PROKAR_LIPOPROTEIN"/>
    <property type="match status" value="1"/>
</dbReference>
<organism evidence="2 3">
    <name type="scientific">Potamilus streckersoni</name>
    <dbReference type="NCBI Taxonomy" id="2493646"/>
    <lineage>
        <taxon>Eukaryota</taxon>
        <taxon>Metazoa</taxon>
        <taxon>Spiralia</taxon>
        <taxon>Lophotrochozoa</taxon>
        <taxon>Mollusca</taxon>
        <taxon>Bivalvia</taxon>
        <taxon>Autobranchia</taxon>
        <taxon>Heteroconchia</taxon>
        <taxon>Palaeoheterodonta</taxon>
        <taxon>Unionida</taxon>
        <taxon>Unionoidea</taxon>
        <taxon>Unionidae</taxon>
        <taxon>Ambleminae</taxon>
        <taxon>Lampsilini</taxon>
        <taxon>Potamilus</taxon>
    </lineage>
</organism>
<proteinExistence type="predicted"/>
<keyword evidence="1" id="KW-0812">Transmembrane</keyword>
<protein>
    <submittedName>
        <fullName evidence="2">Uncharacterized protein</fullName>
    </submittedName>
</protein>
<keyword evidence="3" id="KW-1185">Reference proteome</keyword>